<evidence type="ECO:0000313" key="3">
    <source>
        <dbReference type="EMBL" id="PTB40848.1"/>
    </source>
</evidence>
<accession>A0A2T3Z7S2</accession>
<proteinExistence type="predicted"/>
<feature type="region of interest" description="Disordered" evidence="1">
    <location>
        <begin position="1"/>
        <end position="25"/>
    </location>
</feature>
<evidence type="ECO:0000313" key="4">
    <source>
        <dbReference type="Proteomes" id="UP000240493"/>
    </source>
</evidence>
<dbReference type="Proteomes" id="UP000240493">
    <property type="component" value="Unassembled WGS sequence"/>
</dbReference>
<protein>
    <submittedName>
        <fullName evidence="3">Uncharacterized protein</fullName>
    </submittedName>
</protein>
<keyword evidence="2" id="KW-0472">Membrane</keyword>
<organism evidence="3 4">
    <name type="scientific">Trichoderma asperellum (strain ATCC 204424 / CBS 433.97 / NBRC 101777)</name>
    <dbReference type="NCBI Taxonomy" id="1042311"/>
    <lineage>
        <taxon>Eukaryota</taxon>
        <taxon>Fungi</taxon>
        <taxon>Dikarya</taxon>
        <taxon>Ascomycota</taxon>
        <taxon>Pezizomycotina</taxon>
        <taxon>Sordariomycetes</taxon>
        <taxon>Hypocreomycetidae</taxon>
        <taxon>Hypocreales</taxon>
        <taxon>Hypocreaceae</taxon>
        <taxon>Trichoderma</taxon>
    </lineage>
</organism>
<sequence length="63" mass="6794">MQHTSTSQPRPVTLPSGEREPQRQLKKPAIISFDVMGILINITCLLSHAIAAVTGLSAGRKAR</sequence>
<feature type="compositionally biased region" description="Polar residues" evidence="1">
    <location>
        <begin position="1"/>
        <end position="10"/>
    </location>
</feature>
<dbReference type="EMBL" id="KZ679262">
    <property type="protein sequence ID" value="PTB40848.1"/>
    <property type="molecule type" value="Genomic_DNA"/>
</dbReference>
<feature type="transmembrane region" description="Helical" evidence="2">
    <location>
        <begin position="35"/>
        <end position="58"/>
    </location>
</feature>
<name>A0A2T3Z7S2_TRIA4</name>
<keyword evidence="4" id="KW-1185">Reference proteome</keyword>
<dbReference type="AlphaFoldDB" id="A0A2T3Z7S2"/>
<gene>
    <name evidence="3" type="ORF">M441DRAFT_413331</name>
</gene>
<keyword evidence="2" id="KW-0812">Transmembrane</keyword>
<evidence type="ECO:0000256" key="1">
    <source>
        <dbReference type="SAM" id="MobiDB-lite"/>
    </source>
</evidence>
<evidence type="ECO:0000256" key="2">
    <source>
        <dbReference type="SAM" id="Phobius"/>
    </source>
</evidence>
<reference evidence="3 4" key="1">
    <citation type="submission" date="2016-07" db="EMBL/GenBank/DDBJ databases">
        <title>Multiple horizontal gene transfer events from other fungi enriched the ability of initially mycotrophic Trichoderma (Ascomycota) to feed on dead plant biomass.</title>
        <authorList>
            <consortium name="DOE Joint Genome Institute"/>
            <person name="Aerts A."/>
            <person name="Atanasova L."/>
            <person name="Chenthamara K."/>
            <person name="Zhang J."/>
            <person name="Grujic M."/>
            <person name="Henrissat B."/>
            <person name="Kuo A."/>
            <person name="Salamov A."/>
            <person name="Lipzen A."/>
            <person name="Labutti K."/>
            <person name="Barry K."/>
            <person name="Miao Y."/>
            <person name="Rahimi M.J."/>
            <person name="Shen Q."/>
            <person name="Grigoriev I.V."/>
            <person name="Kubicek C.P."/>
            <person name="Druzhinina I.S."/>
        </authorList>
    </citation>
    <scope>NUCLEOTIDE SEQUENCE [LARGE SCALE GENOMIC DNA]</scope>
    <source>
        <strain evidence="3 4">CBS 433.97</strain>
    </source>
</reference>
<keyword evidence="2" id="KW-1133">Transmembrane helix</keyword>